<dbReference type="KEGG" id="cmb:CSW64_02510"/>
<organism evidence="2 3">
    <name type="scientific">Caulobacter mirabilis</name>
    <dbReference type="NCBI Taxonomy" id="69666"/>
    <lineage>
        <taxon>Bacteria</taxon>
        <taxon>Pseudomonadati</taxon>
        <taxon>Pseudomonadota</taxon>
        <taxon>Alphaproteobacteria</taxon>
        <taxon>Caulobacterales</taxon>
        <taxon>Caulobacteraceae</taxon>
        <taxon>Caulobacter</taxon>
    </lineage>
</organism>
<dbReference type="GO" id="GO:0042171">
    <property type="term" value="F:lysophosphatidic acid acyltransferase activity"/>
    <property type="evidence" value="ECO:0007669"/>
    <property type="project" value="TreeGrafter"/>
</dbReference>
<dbReference type="GO" id="GO:0055088">
    <property type="term" value="P:lipid homeostasis"/>
    <property type="evidence" value="ECO:0007669"/>
    <property type="project" value="TreeGrafter"/>
</dbReference>
<dbReference type="PANTHER" id="PTHR42886">
    <property type="entry name" value="RE40534P-RELATED"/>
    <property type="match status" value="1"/>
</dbReference>
<evidence type="ECO:0000259" key="1">
    <source>
        <dbReference type="Pfam" id="PF12697"/>
    </source>
</evidence>
<reference evidence="2 3" key="1">
    <citation type="submission" date="2017-10" db="EMBL/GenBank/DDBJ databases">
        <title>Genome sequence of Caulobacter mirabilis FWC38.</title>
        <authorList>
            <person name="Fiebig A."/>
            <person name="Crosson S."/>
        </authorList>
    </citation>
    <scope>NUCLEOTIDE SEQUENCE [LARGE SCALE GENOMIC DNA]</scope>
    <source>
        <strain evidence="2 3">FWC 38</strain>
    </source>
</reference>
<dbReference type="EMBL" id="CP024201">
    <property type="protein sequence ID" value="ATQ41364.1"/>
    <property type="molecule type" value="Genomic_DNA"/>
</dbReference>
<evidence type="ECO:0000313" key="2">
    <source>
        <dbReference type="EMBL" id="ATQ41364.1"/>
    </source>
</evidence>
<keyword evidence="2" id="KW-0378">Hydrolase</keyword>
<gene>
    <name evidence="2" type="ORF">CSW64_02510</name>
</gene>
<proteinExistence type="predicted"/>
<evidence type="ECO:0000313" key="3">
    <source>
        <dbReference type="Proteomes" id="UP000228945"/>
    </source>
</evidence>
<dbReference type="InterPro" id="IPR029058">
    <property type="entry name" value="AB_hydrolase_fold"/>
</dbReference>
<dbReference type="GO" id="GO:0052689">
    <property type="term" value="F:carboxylic ester hydrolase activity"/>
    <property type="evidence" value="ECO:0007669"/>
    <property type="project" value="TreeGrafter"/>
</dbReference>
<protein>
    <submittedName>
        <fullName evidence="2">Alpha/beta hydrolase</fullName>
    </submittedName>
</protein>
<accession>A0A2D2ATM5</accession>
<dbReference type="GO" id="GO:0006654">
    <property type="term" value="P:phosphatidic acid biosynthetic process"/>
    <property type="evidence" value="ECO:0007669"/>
    <property type="project" value="TreeGrafter"/>
</dbReference>
<name>A0A2D2ATM5_9CAUL</name>
<dbReference type="Pfam" id="PF12697">
    <property type="entry name" value="Abhydrolase_6"/>
    <property type="match status" value="1"/>
</dbReference>
<dbReference type="AlphaFoldDB" id="A0A2D2ATM5"/>
<dbReference type="OrthoDB" id="9804723at2"/>
<feature type="domain" description="AB hydrolase-1" evidence="1">
    <location>
        <begin position="67"/>
        <end position="304"/>
    </location>
</feature>
<dbReference type="Gene3D" id="3.40.50.1820">
    <property type="entry name" value="alpha/beta hydrolase"/>
    <property type="match status" value="1"/>
</dbReference>
<dbReference type="SUPFAM" id="SSF53474">
    <property type="entry name" value="alpha/beta-Hydrolases"/>
    <property type="match status" value="1"/>
</dbReference>
<keyword evidence="3" id="KW-1185">Reference proteome</keyword>
<dbReference type="Proteomes" id="UP000228945">
    <property type="component" value="Chromosome"/>
</dbReference>
<dbReference type="PANTHER" id="PTHR42886:SF42">
    <property type="entry name" value="ALPHA_BETA-HYDROLASES SUPERFAMILY PROTEIN"/>
    <property type="match status" value="1"/>
</dbReference>
<dbReference type="InterPro" id="IPR000073">
    <property type="entry name" value="AB_hydrolase_1"/>
</dbReference>
<sequence length="316" mass="35183">MWRRPVADGQELPSEIAAPLARFKGEKPDAPAWFDHALAQPPERTTFAFEGADIEQLTWGDRGKPGLLLLHGNGASADWWTFIAPFFAQDWRVAAFSWSGMGRSDWRDGYNADQFAREAFAAAEAAGLYDNGRPVFVAHSFGGFPTMLAAQKYGDRMRAAVLVDSVVRPPEREWRGPPRRANANRVYPTLVEALARFRLAPPQGCENLYIADWIARNALKEVEGGWTWRFDPFMWTSFQMEDRGPLLSGATCPVAMVWGDRSGLVDEEILDYMRGLLPPGSPQLAIPDADHHVMIDQPLAFVAALRGLLAGWSLEP</sequence>